<evidence type="ECO:0000256" key="6">
    <source>
        <dbReference type="ARBA" id="ARBA00022822"/>
    </source>
</evidence>
<dbReference type="PANTHER" id="PTHR43406:SF1">
    <property type="entry name" value="TRYPTOPHAN SYNTHASE ALPHA CHAIN, CHLOROPLASTIC"/>
    <property type="match status" value="1"/>
</dbReference>
<dbReference type="Pfam" id="PF00290">
    <property type="entry name" value="Trp_syntA"/>
    <property type="match status" value="1"/>
</dbReference>
<keyword evidence="8" id="KW-0456">Lyase</keyword>
<dbReference type="HAMAP" id="MF_00131">
    <property type="entry name" value="Trp_synth_alpha"/>
    <property type="match status" value="1"/>
</dbReference>
<comment type="function">
    <text evidence="1">The alpha subunit is responsible for the aldol cleavage of indoleglycerol phosphate to indole and glyceraldehyde 3-phosphate.</text>
</comment>
<keyword evidence="5" id="KW-0028">Amino-acid biosynthesis</keyword>
<accession>A0A382TV68</accession>
<dbReference type="GO" id="GO:0005829">
    <property type="term" value="C:cytosol"/>
    <property type="evidence" value="ECO:0007669"/>
    <property type="project" value="TreeGrafter"/>
</dbReference>
<evidence type="ECO:0000256" key="9">
    <source>
        <dbReference type="ARBA" id="ARBA00049047"/>
    </source>
</evidence>
<dbReference type="AlphaFoldDB" id="A0A382TV68"/>
<organism evidence="10">
    <name type="scientific">marine metagenome</name>
    <dbReference type="NCBI Taxonomy" id="408172"/>
    <lineage>
        <taxon>unclassified sequences</taxon>
        <taxon>metagenomes</taxon>
        <taxon>ecological metagenomes</taxon>
    </lineage>
</organism>
<dbReference type="InterPro" id="IPR018204">
    <property type="entry name" value="Trp_synthase_alpha_AS"/>
</dbReference>
<evidence type="ECO:0000256" key="3">
    <source>
        <dbReference type="ARBA" id="ARBA00011270"/>
    </source>
</evidence>
<name>A0A382TV68_9ZZZZ</name>
<dbReference type="UniPathway" id="UPA00035">
    <property type="reaction ID" value="UER00044"/>
</dbReference>
<sequence length="271" mass="28924">RLACCPRMNRIEERFQRLKQEGQKGFVVYIGAGDPDLDATYDLALAFDEIGVDVLELGVPFSDPLADGLVNQLAAQRGLDSGTTPGGVLETVTRIRESSGIPIVLYVYFNLLHKRGLAAFVQAAADAGVDGLLVLDLPPEESEDYESLMAAAGLCPIYLVAPTTPPDRVELIVKRGKGFIYYVSREGVTGMQKTVSDTIGPMTQIIREHTDIPIAVGFGISNPEQAAEVAQNAEAVVVGSAIVNQIADKGRAADLVPSVKAFTANLINGIR</sequence>
<dbReference type="PROSITE" id="PS00167">
    <property type="entry name" value="TRP_SYNTHASE_ALPHA"/>
    <property type="match status" value="1"/>
</dbReference>
<evidence type="ECO:0000256" key="1">
    <source>
        <dbReference type="ARBA" id="ARBA00003365"/>
    </source>
</evidence>
<dbReference type="NCBIfam" id="TIGR00262">
    <property type="entry name" value="trpA"/>
    <property type="match status" value="1"/>
</dbReference>
<evidence type="ECO:0000256" key="8">
    <source>
        <dbReference type="ARBA" id="ARBA00023239"/>
    </source>
</evidence>
<dbReference type="InterPro" id="IPR002028">
    <property type="entry name" value="Trp_synthase_suA"/>
</dbReference>
<evidence type="ECO:0000256" key="5">
    <source>
        <dbReference type="ARBA" id="ARBA00022605"/>
    </source>
</evidence>
<dbReference type="InterPro" id="IPR011060">
    <property type="entry name" value="RibuloseP-bd_barrel"/>
</dbReference>
<dbReference type="Gene3D" id="3.20.20.70">
    <property type="entry name" value="Aldolase class I"/>
    <property type="match status" value="1"/>
</dbReference>
<dbReference type="EMBL" id="UINC01139420">
    <property type="protein sequence ID" value="SVD25954.1"/>
    <property type="molecule type" value="Genomic_DNA"/>
</dbReference>
<dbReference type="EC" id="4.2.1.20" evidence="4"/>
<gene>
    <name evidence="10" type="ORF">METZ01_LOCUS378808</name>
</gene>
<dbReference type="PANTHER" id="PTHR43406">
    <property type="entry name" value="TRYPTOPHAN SYNTHASE, ALPHA CHAIN"/>
    <property type="match status" value="1"/>
</dbReference>
<protein>
    <recommendedName>
        <fullName evidence="4">tryptophan synthase</fullName>
        <ecNumber evidence="4">4.2.1.20</ecNumber>
    </recommendedName>
</protein>
<dbReference type="SUPFAM" id="SSF51366">
    <property type="entry name" value="Ribulose-phoshate binding barrel"/>
    <property type="match status" value="1"/>
</dbReference>
<keyword evidence="6" id="KW-0822">Tryptophan biosynthesis</keyword>
<comment type="catalytic activity">
    <reaction evidence="9">
        <text>(1S,2R)-1-C-(indol-3-yl)glycerol 3-phosphate + L-serine = D-glyceraldehyde 3-phosphate + L-tryptophan + H2O</text>
        <dbReference type="Rhea" id="RHEA:10532"/>
        <dbReference type="ChEBI" id="CHEBI:15377"/>
        <dbReference type="ChEBI" id="CHEBI:33384"/>
        <dbReference type="ChEBI" id="CHEBI:57912"/>
        <dbReference type="ChEBI" id="CHEBI:58866"/>
        <dbReference type="ChEBI" id="CHEBI:59776"/>
        <dbReference type="EC" id="4.2.1.20"/>
    </reaction>
</comment>
<evidence type="ECO:0000256" key="7">
    <source>
        <dbReference type="ARBA" id="ARBA00023141"/>
    </source>
</evidence>
<keyword evidence="7" id="KW-0057">Aromatic amino acid biosynthesis</keyword>
<dbReference type="FunFam" id="3.20.20.70:FF:000037">
    <property type="entry name" value="Tryptophan synthase alpha chain"/>
    <property type="match status" value="1"/>
</dbReference>
<dbReference type="InterPro" id="IPR013785">
    <property type="entry name" value="Aldolase_TIM"/>
</dbReference>
<evidence type="ECO:0000256" key="2">
    <source>
        <dbReference type="ARBA" id="ARBA00004733"/>
    </source>
</evidence>
<dbReference type="CDD" id="cd04724">
    <property type="entry name" value="Tryptophan_synthase_alpha"/>
    <property type="match status" value="1"/>
</dbReference>
<feature type="non-terminal residue" evidence="10">
    <location>
        <position position="1"/>
    </location>
</feature>
<comment type="pathway">
    <text evidence="2">Amino-acid biosynthesis; L-tryptophan biosynthesis; L-tryptophan from chorismate: step 5/5.</text>
</comment>
<reference evidence="10" key="1">
    <citation type="submission" date="2018-05" db="EMBL/GenBank/DDBJ databases">
        <authorList>
            <person name="Lanie J.A."/>
            <person name="Ng W.-L."/>
            <person name="Kazmierczak K.M."/>
            <person name="Andrzejewski T.M."/>
            <person name="Davidsen T.M."/>
            <person name="Wayne K.J."/>
            <person name="Tettelin H."/>
            <person name="Glass J.I."/>
            <person name="Rusch D."/>
            <person name="Podicherti R."/>
            <person name="Tsui H.-C.T."/>
            <person name="Winkler M.E."/>
        </authorList>
    </citation>
    <scope>NUCLEOTIDE SEQUENCE</scope>
</reference>
<evidence type="ECO:0000256" key="4">
    <source>
        <dbReference type="ARBA" id="ARBA00012043"/>
    </source>
</evidence>
<evidence type="ECO:0000313" key="10">
    <source>
        <dbReference type="EMBL" id="SVD25954.1"/>
    </source>
</evidence>
<proteinExistence type="inferred from homology"/>
<dbReference type="GO" id="GO:0004834">
    <property type="term" value="F:tryptophan synthase activity"/>
    <property type="evidence" value="ECO:0007669"/>
    <property type="project" value="UniProtKB-EC"/>
</dbReference>
<comment type="subunit">
    <text evidence="3">Tetramer of two alpha and two beta chains.</text>
</comment>